<keyword evidence="1" id="KW-1133">Transmembrane helix</keyword>
<evidence type="ECO:0000256" key="1">
    <source>
        <dbReference type="SAM" id="Phobius"/>
    </source>
</evidence>
<keyword evidence="1" id="KW-0812">Transmembrane</keyword>
<protein>
    <recommendedName>
        <fullName evidence="5">Disintegrin domain-containing protein</fullName>
    </recommendedName>
</protein>
<feature type="signal peptide" evidence="2">
    <location>
        <begin position="1"/>
        <end position="20"/>
    </location>
</feature>
<sequence>MHCMLRAIFLVLAAIATATALSDAIACTTAAACPTVPCHTVSGCTGGVCLYTQLAAKTLCPSQSCSNKKPCDDDANDYCNAKGECVDAVKGAGTVCATGGSCFENAKCDGICGTCPAATPSMAGTSCTGSCNGGLCDAPDTCDGAGRCKDNYKPKGTLCQAGGGYSNTPSYYCTGTTGTCDTSSVVLAAGKTTPVYEESGASMVSAAYVAIGVVGTVVVAAVMVQQQRAPKKASFVDDGYLPLVM</sequence>
<dbReference type="Proteomes" id="UP000030762">
    <property type="component" value="Unassembled WGS sequence"/>
</dbReference>
<keyword evidence="4" id="KW-1185">Reference proteome</keyword>
<name>T0Q0D9_SAPDV</name>
<dbReference type="AlphaFoldDB" id="T0Q0D9"/>
<dbReference type="OMA" id="CKDNYKP"/>
<feature type="chain" id="PRO_5004582959" description="Disintegrin domain-containing protein" evidence="2">
    <location>
        <begin position="21"/>
        <end position="245"/>
    </location>
</feature>
<evidence type="ECO:0000313" key="3">
    <source>
        <dbReference type="EMBL" id="EQC27956.1"/>
    </source>
</evidence>
<feature type="transmembrane region" description="Helical" evidence="1">
    <location>
        <begin position="203"/>
        <end position="224"/>
    </location>
</feature>
<dbReference type="GeneID" id="19954960"/>
<accession>T0Q0D9</accession>
<evidence type="ECO:0008006" key="5">
    <source>
        <dbReference type="Google" id="ProtNLM"/>
    </source>
</evidence>
<dbReference type="EMBL" id="JH767200">
    <property type="protein sequence ID" value="EQC27956.1"/>
    <property type="molecule type" value="Genomic_DNA"/>
</dbReference>
<dbReference type="RefSeq" id="XP_008618569.1">
    <property type="nucleotide sequence ID" value="XM_008620347.1"/>
</dbReference>
<dbReference type="OrthoDB" id="5951731at2759"/>
<reference evidence="3 4" key="1">
    <citation type="submission" date="2012-04" db="EMBL/GenBank/DDBJ databases">
        <title>The Genome Sequence of Saprolegnia declina VS20.</title>
        <authorList>
            <consortium name="The Broad Institute Genome Sequencing Platform"/>
            <person name="Russ C."/>
            <person name="Nusbaum C."/>
            <person name="Tyler B."/>
            <person name="van West P."/>
            <person name="Dieguez-Uribeondo J."/>
            <person name="de Bruijn I."/>
            <person name="Tripathy S."/>
            <person name="Jiang R."/>
            <person name="Young S.K."/>
            <person name="Zeng Q."/>
            <person name="Gargeya S."/>
            <person name="Fitzgerald M."/>
            <person name="Haas B."/>
            <person name="Abouelleil A."/>
            <person name="Alvarado L."/>
            <person name="Arachchi H.M."/>
            <person name="Berlin A."/>
            <person name="Chapman S.B."/>
            <person name="Goldberg J."/>
            <person name="Griggs A."/>
            <person name="Gujja S."/>
            <person name="Hansen M."/>
            <person name="Howarth C."/>
            <person name="Imamovic A."/>
            <person name="Larimer J."/>
            <person name="McCowen C."/>
            <person name="Montmayeur A."/>
            <person name="Murphy C."/>
            <person name="Neiman D."/>
            <person name="Pearson M."/>
            <person name="Priest M."/>
            <person name="Roberts A."/>
            <person name="Saif S."/>
            <person name="Shea T."/>
            <person name="Sisk P."/>
            <person name="Sykes S."/>
            <person name="Wortman J."/>
            <person name="Nusbaum C."/>
            <person name="Birren B."/>
        </authorList>
    </citation>
    <scope>NUCLEOTIDE SEQUENCE [LARGE SCALE GENOMIC DNA]</scope>
    <source>
        <strain evidence="3 4">VS20</strain>
    </source>
</reference>
<keyword evidence="1" id="KW-0472">Membrane</keyword>
<organism evidence="3 4">
    <name type="scientific">Saprolegnia diclina (strain VS20)</name>
    <dbReference type="NCBI Taxonomy" id="1156394"/>
    <lineage>
        <taxon>Eukaryota</taxon>
        <taxon>Sar</taxon>
        <taxon>Stramenopiles</taxon>
        <taxon>Oomycota</taxon>
        <taxon>Saprolegniomycetes</taxon>
        <taxon>Saprolegniales</taxon>
        <taxon>Saprolegniaceae</taxon>
        <taxon>Saprolegnia</taxon>
    </lineage>
</organism>
<dbReference type="VEuPathDB" id="FungiDB:SDRG_14233"/>
<keyword evidence="2" id="KW-0732">Signal</keyword>
<gene>
    <name evidence="3" type="ORF">SDRG_14233</name>
</gene>
<evidence type="ECO:0000313" key="4">
    <source>
        <dbReference type="Proteomes" id="UP000030762"/>
    </source>
</evidence>
<proteinExistence type="predicted"/>
<dbReference type="InParanoid" id="T0Q0D9"/>
<evidence type="ECO:0000256" key="2">
    <source>
        <dbReference type="SAM" id="SignalP"/>
    </source>
</evidence>